<feature type="region of interest" description="Disordered" evidence="1">
    <location>
        <begin position="223"/>
        <end position="242"/>
    </location>
</feature>
<feature type="domain" description="Amine oxidase" evidence="3">
    <location>
        <begin position="362"/>
        <end position="518"/>
    </location>
</feature>
<dbReference type="EMBL" id="KV784359">
    <property type="protein sequence ID" value="OEU15032.1"/>
    <property type="molecule type" value="Genomic_DNA"/>
</dbReference>
<evidence type="ECO:0000256" key="1">
    <source>
        <dbReference type="SAM" id="MobiDB-lite"/>
    </source>
</evidence>
<protein>
    <recommendedName>
        <fullName evidence="3">Amine oxidase domain-containing protein</fullName>
    </recommendedName>
</protein>
<dbReference type="Pfam" id="PF01593">
    <property type="entry name" value="Amino_oxidase"/>
    <property type="match status" value="1"/>
</dbReference>
<proteinExistence type="predicted"/>
<dbReference type="Proteomes" id="UP000095751">
    <property type="component" value="Unassembled WGS sequence"/>
</dbReference>
<feature type="compositionally biased region" description="Polar residues" evidence="1">
    <location>
        <begin position="223"/>
        <end position="236"/>
    </location>
</feature>
<reference evidence="4 5" key="1">
    <citation type="submission" date="2016-09" db="EMBL/GenBank/DDBJ databases">
        <title>Extensive genetic diversity and differential bi-allelic expression allows diatom success in the polar Southern Ocean.</title>
        <authorList>
            <consortium name="DOE Joint Genome Institute"/>
            <person name="Mock T."/>
            <person name="Otillar R.P."/>
            <person name="Strauss J."/>
            <person name="Dupont C."/>
            <person name="Frickenhaus S."/>
            <person name="Maumus F."/>
            <person name="Mcmullan M."/>
            <person name="Sanges R."/>
            <person name="Schmutz J."/>
            <person name="Toseland A."/>
            <person name="Valas R."/>
            <person name="Veluchamy A."/>
            <person name="Ward B.J."/>
            <person name="Allen A."/>
            <person name="Barry K."/>
            <person name="Falciatore A."/>
            <person name="Ferrante M."/>
            <person name="Fortunato A.E."/>
            <person name="Gloeckner G."/>
            <person name="Gruber A."/>
            <person name="Hipkin R."/>
            <person name="Janech M."/>
            <person name="Kroth P."/>
            <person name="Leese F."/>
            <person name="Lindquist E."/>
            <person name="Lyon B.R."/>
            <person name="Martin J."/>
            <person name="Mayer C."/>
            <person name="Parker M."/>
            <person name="Quesneville H."/>
            <person name="Raymond J."/>
            <person name="Uhlig C."/>
            <person name="Valentin K.U."/>
            <person name="Worden A.Z."/>
            <person name="Armbrust E.V."/>
            <person name="Bowler C."/>
            <person name="Green B."/>
            <person name="Moulton V."/>
            <person name="Van Oosterhout C."/>
            <person name="Grigoriev I."/>
        </authorList>
    </citation>
    <scope>NUCLEOTIDE SEQUENCE [LARGE SCALE GENOMIC DNA]</scope>
    <source>
        <strain evidence="4 5">CCMP1102</strain>
    </source>
</reference>
<evidence type="ECO:0000259" key="3">
    <source>
        <dbReference type="Pfam" id="PF01593"/>
    </source>
</evidence>
<gene>
    <name evidence="4" type="ORF">FRACYDRAFT_239713</name>
</gene>
<dbReference type="AlphaFoldDB" id="A0A1E7FA33"/>
<feature type="signal peptide" evidence="2">
    <location>
        <begin position="1"/>
        <end position="22"/>
    </location>
</feature>
<accession>A0A1E7FA33</accession>
<dbReference type="OrthoDB" id="5977782at2759"/>
<evidence type="ECO:0000256" key="2">
    <source>
        <dbReference type="SAM" id="SignalP"/>
    </source>
</evidence>
<sequence length="781" mass="84900">MKLSTAIFALLLLATNTATVSAAADGNVLDVAIIGAGTAGSYAGWRILSSPGNEDLNVELFERQGHVGGRFYSPRIGCDGDTSDEANLPRTELGGMRIRNSDKLMHGVVKQLGIKIGPFYMNKATPDPGPFDDDGSTLAAFEAQCEEQADEKGGLKGGLDCAGDEPTSPIYLNGLLTDRATMETLKTEDMFYPGPNEQTVTGESAGAIPFIVDPWATTTSVDTAAGAATSTPSDGENTGARRKLKIPPVTGHAYMEGNTDSRRRLVEEGADPCNINNFEIFAVSGSSKTKLTDDVKGFKQSIWGKNSLNLQSKEQMDFNDAISGYGGKLGSTSALNLAQADLTFTPSKPQNGVNIPEQPTVSYTRPLTGMQTIPLELEKAFRSEGGKTSLNTQLLKVQKNGDMDYELTLRKTWSSPCNQITSFSGPDGSGAGEVFTVKAKKVLISLTKSALERVTFYDATGKSGLADTVKRLTDALDSAPALKYFAAYDDRWWETKAQEHPDFPSQELFNVGRLTSSAYINNMFPWFPGTQDLKGVCPSNPDMGVIQNYITGFADLTYAGTLNQDFQNECNETEVDQCGICFNESTDFVGPATNHASKFLSEMMRYQMAVVFGFDPQEYEKHIPEPTEVRYQLWSNSNPVTQTDSCHYFKSGYEWWDLYEAARDLTGDGSLSLIGETMSYNWFWGEGALETTEYVLEEVYGLARPSWLTKEEYCWAMPYWPSPRANPTGKSIMGDDTGSVTTNTSVTLPDSVTSSSAVITSSSFVAVSVAAAVFSLTVRLF</sequence>
<dbReference type="InterPro" id="IPR002937">
    <property type="entry name" value="Amino_oxidase"/>
</dbReference>
<name>A0A1E7FA33_9STRA</name>
<dbReference type="Gene3D" id="3.50.50.60">
    <property type="entry name" value="FAD/NAD(P)-binding domain"/>
    <property type="match status" value="1"/>
</dbReference>
<dbReference type="SUPFAM" id="SSF51905">
    <property type="entry name" value="FAD/NAD(P)-binding domain"/>
    <property type="match status" value="1"/>
</dbReference>
<evidence type="ECO:0000313" key="5">
    <source>
        <dbReference type="Proteomes" id="UP000095751"/>
    </source>
</evidence>
<dbReference type="InterPro" id="IPR036188">
    <property type="entry name" value="FAD/NAD-bd_sf"/>
</dbReference>
<keyword evidence="2" id="KW-0732">Signal</keyword>
<dbReference type="KEGG" id="fcy:FRACYDRAFT_239713"/>
<dbReference type="Pfam" id="PF13450">
    <property type="entry name" value="NAD_binding_8"/>
    <property type="match status" value="1"/>
</dbReference>
<keyword evidence="5" id="KW-1185">Reference proteome</keyword>
<organism evidence="4 5">
    <name type="scientific">Fragilariopsis cylindrus CCMP1102</name>
    <dbReference type="NCBI Taxonomy" id="635003"/>
    <lineage>
        <taxon>Eukaryota</taxon>
        <taxon>Sar</taxon>
        <taxon>Stramenopiles</taxon>
        <taxon>Ochrophyta</taxon>
        <taxon>Bacillariophyta</taxon>
        <taxon>Bacillariophyceae</taxon>
        <taxon>Bacillariophycidae</taxon>
        <taxon>Bacillariales</taxon>
        <taxon>Bacillariaceae</taxon>
        <taxon>Fragilariopsis</taxon>
    </lineage>
</organism>
<feature type="chain" id="PRO_5009192869" description="Amine oxidase domain-containing protein" evidence="2">
    <location>
        <begin position="23"/>
        <end position="781"/>
    </location>
</feature>
<dbReference type="GO" id="GO:0016491">
    <property type="term" value="F:oxidoreductase activity"/>
    <property type="evidence" value="ECO:0007669"/>
    <property type="project" value="InterPro"/>
</dbReference>
<dbReference type="InParanoid" id="A0A1E7FA33"/>
<evidence type="ECO:0000313" key="4">
    <source>
        <dbReference type="EMBL" id="OEU15032.1"/>
    </source>
</evidence>